<name>A0ABR0AWZ6_9CRUS</name>
<keyword evidence="3" id="KW-1185">Reference proteome</keyword>
<organism evidence="2 3">
    <name type="scientific">Daphnia magna</name>
    <dbReference type="NCBI Taxonomy" id="35525"/>
    <lineage>
        <taxon>Eukaryota</taxon>
        <taxon>Metazoa</taxon>
        <taxon>Ecdysozoa</taxon>
        <taxon>Arthropoda</taxon>
        <taxon>Crustacea</taxon>
        <taxon>Branchiopoda</taxon>
        <taxon>Diplostraca</taxon>
        <taxon>Cladocera</taxon>
        <taxon>Anomopoda</taxon>
        <taxon>Daphniidae</taxon>
        <taxon>Daphnia</taxon>
    </lineage>
</organism>
<feature type="transmembrane region" description="Helical" evidence="1">
    <location>
        <begin position="47"/>
        <end position="77"/>
    </location>
</feature>
<comment type="caution">
    <text evidence="2">The sequence shown here is derived from an EMBL/GenBank/DDBJ whole genome shotgun (WGS) entry which is preliminary data.</text>
</comment>
<dbReference type="Proteomes" id="UP001234178">
    <property type="component" value="Unassembled WGS sequence"/>
</dbReference>
<protein>
    <submittedName>
        <fullName evidence="2">Uncharacterized protein</fullName>
    </submittedName>
</protein>
<accession>A0ABR0AWZ6</accession>
<keyword evidence="1" id="KW-1133">Transmembrane helix</keyword>
<dbReference type="EMBL" id="JAOYFB010000039">
    <property type="protein sequence ID" value="KAK4029662.1"/>
    <property type="molecule type" value="Genomic_DNA"/>
</dbReference>
<proteinExistence type="predicted"/>
<evidence type="ECO:0000313" key="3">
    <source>
        <dbReference type="Proteomes" id="UP001234178"/>
    </source>
</evidence>
<reference evidence="2 3" key="1">
    <citation type="journal article" date="2023" name="Nucleic Acids Res.">
        <title>The hologenome of Daphnia magna reveals possible DNA methylation and microbiome-mediated evolution of the host genome.</title>
        <authorList>
            <person name="Chaturvedi A."/>
            <person name="Li X."/>
            <person name="Dhandapani V."/>
            <person name="Marshall H."/>
            <person name="Kissane S."/>
            <person name="Cuenca-Cambronero M."/>
            <person name="Asole G."/>
            <person name="Calvet F."/>
            <person name="Ruiz-Romero M."/>
            <person name="Marangio P."/>
            <person name="Guigo R."/>
            <person name="Rago D."/>
            <person name="Mirbahai L."/>
            <person name="Eastwood N."/>
            <person name="Colbourne J.K."/>
            <person name="Zhou J."/>
            <person name="Mallon E."/>
            <person name="Orsini L."/>
        </authorList>
    </citation>
    <scope>NUCLEOTIDE SEQUENCE [LARGE SCALE GENOMIC DNA]</scope>
    <source>
        <strain evidence="2">LRV0_1</strain>
    </source>
</reference>
<keyword evidence="1" id="KW-0812">Transmembrane</keyword>
<sequence length="98" mass="10738">MEGEAISVENYKSNMKDDVVYESRCVKIVGKLSFSESVVPVPPPNSFVSVLATFNLIVGLRAFFVFYDCCCCAIFVLRQCLAEAKRGVSLRVSGVTTS</sequence>
<evidence type="ECO:0000256" key="1">
    <source>
        <dbReference type="SAM" id="Phobius"/>
    </source>
</evidence>
<evidence type="ECO:0000313" key="2">
    <source>
        <dbReference type="EMBL" id="KAK4029662.1"/>
    </source>
</evidence>
<gene>
    <name evidence="2" type="ORF">OUZ56_022631</name>
</gene>
<keyword evidence="1" id="KW-0472">Membrane</keyword>